<evidence type="ECO:0000313" key="2">
    <source>
        <dbReference type="EMBL" id="KAF8567368.1"/>
    </source>
</evidence>
<keyword evidence="3" id="KW-1185">Reference proteome</keyword>
<organism evidence="2 3">
    <name type="scientific">Paragonimus westermani</name>
    <dbReference type="NCBI Taxonomy" id="34504"/>
    <lineage>
        <taxon>Eukaryota</taxon>
        <taxon>Metazoa</taxon>
        <taxon>Spiralia</taxon>
        <taxon>Lophotrochozoa</taxon>
        <taxon>Platyhelminthes</taxon>
        <taxon>Trematoda</taxon>
        <taxon>Digenea</taxon>
        <taxon>Plagiorchiida</taxon>
        <taxon>Troglotremata</taxon>
        <taxon>Troglotrematidae</taxon>
        <taxon>Paragonimus</taxon>
    </lineage>
</organism>
<feature type="region of interest" description="Disordered" evidence="1">
    <location>
        <begin position="1"/>
        <end position="36"/>
    </location>
</feature>
<reference evidence="2 3" key="1">
    <citation type="submission" date="2019-07" db="EMBL/GenBank/DDBJ databases">
        <title>Annotation for the trematode Paragonimus westermani.</title>
        <authorList>
            <person name="Choi Y.-J."/>
        </authorList>
    </citation>
    <scope>NUCLEOTIDE SEQUENCE [LARGE SCALE GENOMIC DNA]</scope>
    <source>
        <strain evidence="2">180907_Pwestermani</strain>
    </source>
</reference>
<accession>A0A8T0DK71</accession>
<feature type="non-terminal residue" evidence="2">
    <location>
        <position position="317"/>
    </location>
</feature>
<name>A0A8T0DK71_9TREM</name>
<protein>
    <submittedName>
        <fullName evidence="2">Uncharacterized protein</fullName>
    </submittedName>
</protein>
<dbReference type="OrthoDB" id="10311589at2759"/>
<gene>
    <name evidence="2" type="ORF">P879_07213</name>
</gene>
<dbReference type="EMBL" id="JTDF01003926">
    <property type="protein sequence ID" value="KAF8567368.1"/>
    <property type="molecule type" value="Genomic_DNA"/>
</dbReference>
<feature type="region of interest" description="Disordered" evidence="1">
    <location>
        <begin position="148"/>
        <end position="175"/>
    </location>
</feature>
<evidence type="ECO:0000256" key="1">
    <source>
        <dbReference type="SAM" id="MobiDB-lite"/>
    </source>
</evidence>
<comment type="caution">
    <text evidence="2">The sequence shown here is derived from an EMBL/GenBank/DDBJ whole genome shotgun (WGS) entry which is preliminary data.</text>
</comment>
<feature type="compositionally biased region" description="Basic and acidic residues" evidence="1">
    <location>
        <begin position="1"/>
        <end position="11"/>
    </location>
</feature>
<evidence type="ECO:0000313" key="3">
    <source>
        <dbReference type="Proteomes" id="UP000699462"/>
    </source>
</evidence>
<dbReference type="Proteomes" id="UP000699462">
    <property type="component" value="Unassembled WGS sequence"/>
</dbReference>
<proteinExistence type="predicted"/>
<dbReference type="AlphaFoldDB" id="A0A8T0DK71"/>
<sequence>NSTSNDHHQEDLANEPITVPVRKCPKSPPTRPTWEPCDCVPSVWRQPARVLTVAAEAQNKPASYQTNSDNALTTVELRPRPLNCHLASDDQRVAAACQTVTSPSPSTTSPPTQPIIVRHVPSRQRLRSVPVSKSRRQIRSLTSMNTITKRSQKRESKTVGVQSIPDPSADSNAQRPTVTGIGVQAKLDTLPPDITNNPMQIPGTSKATPVGVVPQPVPAPALNTTHSSSTDEIEHVLSIINTLDSPTSQWSGHTAVNCESGRPHLLQSTHRSDRITNIIDRRLPPEADLFPASPSCSLVSVDRAEEQLMRDLSFFQF</sequence>